<dbReference type="AlphaFoldDB" id="A0A830D5N7"/>
<dbReference type="OrthoDB" id="418495at2759"/>
<name>A0A830D5N7_9LAMI</name>
<keyword evidence="3" id="KW-1185">Reference proteome</keyword>
<dbReference type="Pfam" id="PF04784">
    <property type="entry name" value="DUF547"/>
    <property type="match status" value="1"/>
</dbReference>
<dbReference type="PANTHER" id="PTHR23054:SF20">
    <property type="entry name" value="DUF547 DOMAIN-CONTAINING PROTEIN"/>
    <property type="match status" value="1"/>
</dbReference>
<proteinExistence type="predicted"/>
<accession>A0A830D5N7</accession>
<dbReference type="InterPro" id="IPR006869">
    <property type="entry name" value="DUF547"/>
</dbReference>
<protein>
    <recommendedName>
        <fullName evidence="1">DUF547 domain-containing protein</fullName>
    </recommendedName>
</protein>
<dbReference type="EMBL" id="BMAC01000874">
    <property type="protein sequence ID" value="GFQ03825.1"/>
    <property type="molecule type" value="Genomic_DNA"/>
</dbReference>
<feature type="domain" description="DUF547" evidence="1">
    <location>
        <begin position="236"/>
        <end position="369"/>
    </location>
</feature>
<dbReference type="Proteomes" id="UP000653305">
    <property type="component" value="Unassembled WGS sequence"/>
</dbReference>
<sequence>MIFFFNLHQPAEDLIKEISLLELEILYLEKYLLSLYRKNFAKRLSPSTLSSRVNEERSNFVSRSNSFNTLLPTKTCNDVLGPGPLIDSGIFRSHSSLSQHSACSFRASPSFEAVSEALDAYHSLPLSMFERIRDSTSNDNRAEYLASSYHDRVRETPNWLSEEMIKCISTVYCHLSDPPLSGHDFEEASNEFSGTFFKMIEIHSIARDSQKLNSVQDLLQSYRSLISKLAQVDPGKLRHEEKLAFWINVHNALVMHAFMVYGIPRGNLKRISLVLKGAYNIGGHTISVDTIQSSILGCRLPRPTPWLHSLFFPKTKFKSGDPRKAFAVKHPEPRLRFALCSGCQSDPAVRLYSPKKVFQELEMAKEDYIQMNIKLHKEQRLLVPKNVEYFIKEMGGLSQSGIPEMVGHAMPDSLGTKLWKKVDWAPHNFAFRFQLSNELVR</sequence>
<comment type="caution">
    <text evidence="2">The sequence shown here is derived from an EMBL/GenBank/DDBJ whole genome shotgun (WGS) entry which is preliminary data.</text>
</comment>
<evidence type="ECO:0000259" key="1">
    <source>
        <dbReference type="Pfam" id="PF04784"/>
    </source>
</evidence>
<reference evidence="2" key="1">
    <citation type="submission" date="2020-07" db="EMBL/GenBank/DDBJ databases">
        <title>Ethylene signaling mediates host invasion by parasitic plants.</title>
        <authorList>
            <person name="Yoshida S."/>
        </authorList>
    </citation>
    <scope>NUCLEOTIDE SEQUENCE</scope>
    <source>
        <strain evidence="2">Okayama</strain>
    </source>
</reference>
<evidence type="ECO:0000313" key="3">
    <source>
        <dbReference type="Proteomes" id="UP000653305"/>
    </source>
</evidence>
<dbReference type="PANTHER" id="PTHR23054">
    <property type="entry name" value="TERNARY COMPLEX FACTOR MIP1, LEUCINE-ZIPPER-RELATED"/>
    <property type="match status" value="1"/>
</dbReference>
<evidence type="ECO:0000313" key="2">
    <source>
        <dbReference type="EMBL" id="GFQ03825.1"/>
    </source>
</evidence>
<organism evidence="2 3">
    <name type="scientific">Phtheirospermum japonicum</name>
    <dbReference type="NCBI Taxonomy" id="374723"/>
    <lineage>
        <taxon>Eukaryota</taxon>
        <taxon>Viridiplantae</taxon>
        <taxon>Streptophyta</taxon>
        <taxon>Embryophyta</taxon>
        <taxon>Tracheophyta</taxon>
        <taxon>Spermatophyta</taxon>
        <taxon>Magnoliopsida</taxon>
        <taxon>eudicotyledons</taxon>
        <taxon>Gunneridae</taxon>
        <taxon>Pentapetalae</taxon>
        <taxon>asterids</taxon>
        <taxon>lamiids</taxon>
        <taxon>Lamiales</taxon>
        <taxon>Orobanchaceae</taxon>
        <taxon>Orobanchaceae incertae sedis</taxon>
        <taxon>Phtheirospermum</taxon>
    </lineage>
</organism>
<gene>
    <name evidence="2" type="ORF">PHJA_002526300</name>
</gene>